<feature type="region of interest" description="Disordered" evidence="1">
    <location>
        <begin position="466"/>
        <end position="520"/>
    </location>
</feature>
<evidence type="ECO:0000313" key="2">
    <source>
        <dbReference type="EMBL" id="PYH87608.1"/>
    </source>
</evidence>
<dbReference type="OrthoDB" id="4346289at2759"/>
<keyword evidence="3" id="KW-1185">Reference proteome</keyword>
<feature type="compositionally biased region" description="Low complexity" evidence="1">
    <location>
        <begin position="511"/>
        <end position="520"/>
    </location>
</feature>
<feature type="region of interest" description="Disordered" evidence="1">
    <location>
        <begin position="311"/>
        <end position="349"/>
    </location>
</feature>
<name>A0A319DHL8_9EURO</name>
<evidence type="ECO:0000256" key="1">
    <source>
        <dbReference type="SAM" id="MobiDB-lite"/>
    </source>
</evidence>
<dbReference type="Proteomes" id="UP000247810">
    <property type="component" value="Unassembled WGS sequence"/>
</dbReference>
<protein>
    <submittedName>
        <fullName evidence="2">Uncharacterized protein</fullName>
    </submittedName>
</protein>
<reference evidence="2 3" key="1">
    <citation type="submission" date="2018-02" db="EMBL/GenBank/DDBJ databases">
        <title>The genomes of Aspergillus section Nigri reveals drivers in fungal speciation.</title>
        <authorList>
            <consortium name="DOE Joint Genome Institute"/>
            <person name="Vesth T.C."/>
            <person name="Nybo J."/>
            <person name="Theobald S."/>
            <person name="Brandl J."/>
            <person name="Frisvad J.C."/>
            <person name="Nielsen K.F."/>
            <person name="Lyhne E.K."/>
            <person name="Kogle M.E."/>
            <person name="Kuo A."/>
            <person name="Riley R."/>
            <person name="Clum A."/>
            <person name="Nolan M."/>
            <person name="Lipzen A."/>
            <person name="Salamov A."/>
            <person name="Henrissat B."/>
            <person name="Wiebenga A."/>
            <person name="De vries R.P."/>
            <person name="Grigoriev I.V."/>
            <person name="Mortensen U.H."/>
            <person name="Andersen M.R."/>
            <person name="Baker S.E."/>
        </authorList>
    </citation>
    <scope>NUCLEOTIDE SEQUENCE [LARGE SCALE GENOMIC DNA]</scope>
    <source>
        <strain evidence="2 3">CBS 707.79</strain>
    </source>
</reference>
<dbReference type="VEuPathDB" id="FungiDB:BO71DRAFT_404522"/>
<organism evidence="2 3">
    <name type="scientific">Aspergillus ellipticus CBS 707.79</name>
    <dbReference type="NCBI Taxonomy" id="1448320"/>
    <lineage>
        <taxon>Eukaryota</taxon>
        <taxon>Fungi</taxon>
        <taxon>Dikarya</taxon>
        <taxon>Ascomycota</taxon>
        <taxon>Pezizomycotina</taxon>
        <taxon>Eurotiomycetes</taxon>
        <taxon>Eurotiomycetidae</taxon>
        <taxon>Eurotiales</taxon>
        <taxon>Aspergillaceae</taxon>
        <taxon>Aspergillus</taxon>
        <taxon>Aspergillus subgen. Circumdati</taxon>
    </lineage>
</organism>
<evidence type="ECO:0000313" key="3">
    <source>
        <dbReference type="Proteomes" id="UP000247810"/>
    </source>
</evidence>
<accession>A0A319DHL8</accession>
<dbReference type="AlphaFoldDB" id="A0A319DHL8"/>
<feature type="compositionally biased region" description="Polar residues" evidence="1">
    <location>
        <begin position="382"/>
        <end position="396"/>
    </location>
</feature>
<gene>
    <name evidence="2" type="ORF">BO71DRAFT_404522</name>
</gene>
<proteinExistence type="predicted"/>
<sequence>MAANQMLHQIAHTTPSEEWVDFDNSFDLPYSGGLGSNRTTSIDSVSPKDLELGFAEFDDCNWGPNPGVCTQDFFSDLINYDPSCEEYALGGAQSLLDPSGVFQQLPGSPDQGLIASGLSDEWSQDVGGVNDPFYASVRQMVEVQAAADSGCLSSKEKRMEASIAIHLQRLQNAAMQELAMSPNSSTTYPSPRWSDSAQMSVSQSGTWTTPANTPPSETVGNPSASTEPTGGMEMVLDLNMNMTTNGPKKQKPRSRAQKENYIKIRKAGACEKHRKQHKRCNCLEKMASRLSVHADAVSTIPLDVRSTANAQMHVHSPGKGSPGKGSLYLKSVSAPTRRSPDLSTTGGLVSREDQYAQLQQVNRLPSTSTSSLGPQYGHHSQRAVQDSARSPNTGQSDVLCKTHRSPVSCRTVDLVHSTPGRLQSSSSSIESDQKSHTSRHSQTPVRLRTVPSVSTHWRASFEASVSFDSRSLGDQRSSTEDTKTRTSRPEGRPQHGSSRQGSLVAHGTAPSVSSSVTRVSSALQSGENAVASAVRRVPSSRTSVSSVVQWGTNAVSSVLHSASSSSTAVSRRDTSSSSQTSVSSALQWSTNALLSVLYSVSSTRTIVLRGPSPSEALQWSRSAVSSVLPSVSSLSCFSRSSIFGGSAFGSYFGKVVIFSSRQVLLARKGLGMC</sequence>
<dbReference type="EMBL" id="KZ826203">
    <property type="protein sequence ID" value="PYH87608.1"/>
    <property type="molecule type" value="Genomic_DNA"/>
</dbReference>
<feature type="compositionally biased region" description="Polar residues" evidence="1">
    <location>
        <begin position="363"/>
        <end position="373"/>
    </location>
</feature>
<feature type="compositionally biased region" description="Polar residues" evidence="1">
    <location>
        <begin position="333"/>
        <end position="347"/>
    </location>
</feature>
<feature type="compositionally biased region" description="Basic and acidic residues" evidence="1">
    <location>
        <begin position="471"/>
        <end position="493"/>
    </location>
</feature>
<feature type="compositionally biased region" description="Polar residues" evidence="1">
    <location>
        <begin position="181"/>
        <end position="228"/>
    </location>
</feature>
<feature type="region of interest" description="Disordered" evidence="1">
    <location>
        <begin position="180"/>
        <end position="231"/>
    </location>
</feature>
<feature type="region of interest" description="Disordered" evidence="1">
    <location>
        <begin position="363"/>
        <end position="451"/>
    </location>
</feature>